<dbReference type="SUPFAM" id="SSF50129">
    <property type="entry name" value="GroES-like"/>
    <property type="match status" value="1"/>
</dbReference>
<dbReference type="EC" id="1.6.5.5" evidence="4"/>
<keyword evidence="8" id="KW-1185">Reference proteome</keyword>
<dbReference type="InterPro" id="IPR013149">
    <property type="entry name" value="ADH-like_C"/>
</dbReference>
<dbReference type="Gene3D" id="3.40.50.720">
    <property type="entry name" value="NAD(P)-binding Rossmann-like Domain"/>
    <property type="match status" value="1"/>
</dbReference>
<comment type="caution">
    <text evidence="7">The sequence shown here is derived from an EMBL/GenBank/DDBJ whole genome shotgun (WGS) entry which is preliminary data.</text>
</comment>
<comment type="similarity">
    <text evidence="1">Belongs to the zinc-containing alcohol dehydrogenase family. Quinone oxidoreductase subfamily.</text>
</comment>
<accession>A0A928YVU3</accession>
<dbReference type="NCBIfam" id="NF008024">
    <property type="entry name" value="PRK10754.1"/>
    <property type="match status" value="1"/>
</dbReference>
<organism evidence="7 8">
    <name type="scientific">Cellvibrio polysaccharolyticus</name>
    <dbReference type="NCBI Taxonomy" id="2082724"/>
    <lineage>
        <taxon>Bacteria</taxon>
        <taxon>Pseudomonadati</taxon>
        <taxon>Pseudomonadota</taxon>
        <taxon>Gammaproteobacteria</taxon>
        <taxon>Cellvibrionales</taxon>
        <taxon>Cellvibrionaceae</taxon>
        <taxon>Cellvibrio</taxon>
    </lineage>
</organism>
<dbReference type="EMBL" id="PRDL01000001">
    <property type="protein sequence ID" value="MBE8717463.1"/>
    <property type="molecule type" value="Genomic_DNA"/>
</dbReference>
<evidence type="ECO:0000313" key="8">
    <source>
        <dbReference type="Proteomes" id="UP000652567"/>
    </source>
</evidence>
<evidence type="ECO:0000256" key="4">
    <source>
        <dbReference type="ARBA" id="ARBA00038919"/>
    </source>
</evidence>
<dbReference type="Pfam" id="PF00107">
    <property type="entry name" value="ADH_zinc_N"/>
    <property type="match status" value="1"/>
</dbReference>
<dbReference type="AlphaFoldDB" id="A0A928YVU3"/>
<dbReference type="FunFam" id="3.40.50.720:FF:000053">
    <property type="entry name" value="Quinone oxidoreductase 1"/>
    <property type="match status" value="1"/>
</dbReference>
<keyword evidence="3" id="KW-0560">Oxidoreductase</keyword>
<keyword evidence="2" id="KW-0521">NADP</keyword>
<dbReference type="CDD" id="cd05286">
    <property type="entry name" value="QOR2"/>
    <property type="match status" value="1"/>
</dbReference>
<dbReference type="InterPro" id="IPR036291">
    <property type="entry name" value="NAD(P)-bd_dom_sf"/>
</dbReference>
<evidence type="ECO:0000256" key="2">
    <source>
        <dbReference type="ARBA" id="ARBA00022857"/>
    </source>
</evidence>
<evidence type="ECO:0000259" key="6">
    <source>
        <dbReference type="SMART" id="SM00829"/>
    </source>
</evidence>
<dbReference type="Gene3D" id="3.90.180.10">
    <property type="entry name" value="Medium-chain alcohol dehydrogenases, catalytic domain"/>
    <property type="match status" value="1"/>
</dbReference>
<dbReference type="InterPro" id="IPR047618">
    <property type="entry name" value="QOR-like"/>
</dbReference>
<dbReference type="InterPro" id="IPR013154">
    <property type="entry name" value="ADH-like_N"/>
</dbReference>
<dbReference type="GO" id="GO:0005829">
    <property type="term" value="C:cytosol"/>
    <property type="evidence" value="ECO:0007669"/>
    <property type="project" value="TreeGrafter"/>
</dbReference>
<dbReference type="Proteomes" id="UP000652567">
    <property type="component" value="Unassembled WGS sequence"/>
</dbReference>
<dbReference type="GO" id="GO:0035925">
    <property type="term" value="F:mRNA 3'-UTR AU-rich region binding"/>
    <property type="evidence" value="ECO:0007669"/>
    <property type="project" value="TreeGrafter"/>
</dbReference>
<evidence type="ECO:0000256" key="3">
    <source>
        <dbReference type="ARBA" id="ARBA00023002"/>
    </source>
</evidence>
<dbReference type="GO" id="GO:0003960">
    <property type="term" value="F:quinone reductase (NADPH) activity"/>
    <property type="evidence" value="ECO:0007669"/>
    <property type="project" value="UniProtKB-EC"/>
</dbReference>
<comment type="catalytic activity">
    <reaction evidence="5">
        <text>2 a quinone + NADPH + H(+) = 2 a 1,4-benzosemiquinone + NADP(+)</text>
        <dbReference type="Rhea" id="RHEA:14269"/>
        <dbReference type="ChEBI" id="CHEBI:15378"/>
        <dbReference type="ChEBI" id="CHEBI:57783"/>
        <dbReference type="ChEBI" id="CHEBI:58349"/>
        <dbReference type="ChEBI" id="CHEBI:132124"/>
        <dbReference type="ChEBI" id="CHEBI:134225"/>
        <dbReference type="EC" id="1.6.5.5"/>
    </reaction>
</comment>
<evidence type="ECO:0000256" key="1">
    <source>
        <dbReference type="ARBA" id="ARBA00010371"/>
    </source>
</evidence>
<dbReference type="InterPro" id="IPR011032">
    <property type="entry name" value="GroES-like_sf"/>
</dbReference>
<gene>
    <name evidence="7" type="ORF">C4F51_09705</name>
</gene>
<reference evidence="7" key="1">
    <citation type="submission" date="2018-07" db="EMBL/GenBank/DDBJ databases">
        <title>Genome assembly of strain Ka43.</title>
        <authorList>
            <person name="Kukolya J."/>
            <person name="Nagy I."/>
            <person name="Horvath B."/>
            <person name="Toth A."/>
        </authorList>
    </citation>
    <scope>NUCLEOTIDE SEQUENCE</scope>
    <source>
        <strain evidence="7">KB43</strain>
    </source>
</reference>
<feature type="domain" description="Enoyl reductase (ER)" evidence="6">
    <location>
        <begin position="12"/>
        <end position="323"/>
    </location>
</feature>
<sequence>MTDYTFVIEQTGDTSVLRTSNLQPTVPVGQEVLIRHTAVGVNFIDIYHRSGLYALPLPFRPGVEGVGVIEAVGTDVTRFKVGDRVGYCSGVFGGYATTNLVDAERLILLPDFISDETAAACLLKGLTAAYLLTRTFVVGDKHTLLWHAAAGGVGLIACQWAGQLGARVIGTTGSEEKGALAIQRGCSDVIFYRHEPVAERVKEITAGRGVDVVYDSVGKDTFAASLDALAPLGMMVSFGNASGAVPDVSPLLLMQKGSLFLTRPTLSHYAPDQHALQALADSLFAAIHKGWITVDIGQRFALREAAKAQQELANRNTIGSTILLP</sequence>
<dbReference type="RefSeq" id="WP_193909331.1">
    <property type="nucleotide sequence ID" value="NZ_PRDL01000001.1"/>
</dbReference>
<dbReference type="Pfam" id="PF08240">
    <property type="entry name" value="ADH_N"/>
    <property type="match status" value="1"/>
</dbReference>
<dbReference type="GO" id="GO:0070402">
    <property type="term" value="F:NADPH binding"/>
    <property type="evidence" value="ECO:0007669"/>
    <property type="project" value="TreeGrafter"/>
</dbReference>
<protein>
    <recommendedName>
        <fullName evidence="4">NADPH:quinone reductase</fullName>
        <ecNumber evidence="4">1.6.5.5</ecNumber>
    </recommendedName>
</protein>
<dbReference type="PANTHER" id="PTHR48106:SF13">
    <property type="entry name" value="QUINONE OXIDOREDUCTASE-RELATED"/>
    <property type="match status" value="1"/>
</dbReference>
<dbReference type="PANTHER" id="PTHR48106">
    <property type="entry name" value="QUINONE OXIDOREDUCTASE PIG3-RELATED"/>
    <property type="match status" value="1"/>
</dbReference>
<evidence type="ECO:0000256" key="5">
    <source>
        <dbReference type="ARBA" id="ARBA00048980"/>
    </source>
</evidence>
<name>A0A928YVU3_9GAMM</name>
<dbReference type="SUPFAM" id="SSF51735">
    <property type="entry name" value="NAD(P)-binding Rossmann-fold domains"/>
    <property type="match status" value="1"/>
</dbReference>
<proteinExistence type="inferred from homology"/>
<dbReference type="SMART" id="SM00829">
    <property type="entry name" value="PKS_ER"/>
    <property type="match status" value="1"/>
</dbReference>
<evidence type="ECO:0000313" key="7">
    <source>
        <dbReference type="EMBL" id="MBE8717463.1"/>
    </source>
</evidence>
<dbReference type="InterPro" id="IPR020843">
    <property type="entry name" value="ER"/>
</dbReference>